<evidence type="ECO:0000313" key="7">
    <source>
        <dbReference type="EMBL" id="GJE86330.1"/>
    </source>
</evidence>
<dbReference type="InterPro" id="IPR036388">
    <property type="entry name" value="WH-like_DNA-bd_sf"/>
</dbReference>
<dbReference type="GO" id="GO:0006396">
    <property type="term" value="P:RNA processing"/>
    <property type="evidence" value="ECO:0007669"/>
    <property type="project" value="InterPro"/>
</dbReference>
<evidence type="ECO:0000259" key="6">
    <source>
        <dbReference type="PROSITE" id="PS50961"/>
    </source>
</evidence>
<evidence type="ECO:0000313" key="8">
    <source>
        <dbReference type="Proteomes" id="UP000703269"/>
    </source>
</evidence>
<keyword evidence="8" id="KW-1185">Reference proteome</keyword>
<evidence type="ECO:0000256" key="4">
    <source>
        <dbReference type="PROSITE-ProRule" id="PRU00332"/>
    </source>
</evidence>
<dbReference type="OrthoDB" id="439993at2759"/>
<evidence type="ECO:0000256" key="1">
    <source>
        <dbReference type="ARBA" id="ARBA00004123"/>
    </source>
</evidence>
<organism evidence="7 8">
    <name type="scientific">Phanerochaete sordida</name>
    <dbReference type="NCBI Taxonomy" id="48140"/>
    <lineage>
        <taxon>Eukaryota</taxon>
        <taxon>Fungi</taxon>
        <taxon>Dikarya</taxon>
        <taxon>Basidiomycota</taxon>
        <taxon>Agaricomycotina</taxon>
        <taxon>Agaricomycetes</taxon>
        <taxon>Polyporales</taxon>
        <taxon>Phanerochaetaceae</taxon>
        <taxon>Phanerochaete</taxon>
    </lineage>
</organism>
<dbReference type="PRINTS" id="PR00302">
    <property type="entry name" value="LUPUSLA"/>
</dbReference>
<dbReference type="AlphaFoldDB" id="A0A9P3G1S1"/>
<evidence type="ECO:0000256" key="2">
    <source>
        <dbReference type="ARBA" id="ARBA00022884"/>
    </source>
</evidence>
<dbReference type="Proteomes" id="UP000703269">
    <property type="component" value="Unassembled WGS sequence"/>
</dbReference>
<feature type="domain" description="RRM" evidence="5">
    <location>
        <begin position="182"/>
        <end position="262"/>
    </location>
</feature>
<name>A0A9P3G1S1_9APHY</name>
<dbReference type="Gene3D" id="3.30.70.330">
    <property type="match status" value="1"/>
</dbReference>
<keyword evidence="3" id="KW-0539">Nucleus</keyword>
<dbReference type="PROSITE" id="PS50102">
    <property type="entry name" value="RRM"/>
    <property type="match status" value="1"/>
</dbReference>
<evidence type="ECO:0000259" key="5">
    <source>
        <dbReference type="PROSITE" id="PS50102"/>
    </source>
</evidence>
<proteinExistence type="predicted"/>
<dbReference type="GO" id="GO:0005634">
    <property type="term" value="C:nucleus"/>
    <property type="evidence" value="ECO:0007669"/>
    <property type="project" value="UniProtKB-SubCell"/>
</dbReference>
<dbReference type="GO" id="GO:0003729">
    <property type="term" value="F:mRNA binding"/>
    <property type="evidence" value="ECO:0007669"/>
    <property type="project" value="TreeGrafter"/>
</dbReference>
<dbReference type="InterPro" id="IPR035979">
    <property type="entry name" value="RBD_domain_sf"/>
</dbReference>
<comment type="caution">
    <text evidence="7">The sequence shown here is derived from an EMBL/GenBank/DDBJ whole genome shotgun (WGS) entry which is preliminary data.</text>
</comment>
<dbReference type="InterPro" id="IPR006630">
    <property type="entry name" value="La_HTH"/>
</dbReference>
<reference evidence="7 8" key="1">
    <citation type="submission" date="2021-08" db="EMBL/GenBank/DDBJ databases">
        <title>Draft Genome Sequence of Phanerochaete sordida strain YK-624.</title>
        <authorList>
            <person name="Mori T."/>
            <person name="Dohra H."/>
            <person name="Suzuki T."/>
            <person name="Kawagishi H."/>
            <person name="Hirai H."/>
        </authorList>
    </citation>
    <scope>NUCLEOTIDE SEQUENCE [LARGE SCALE GENOMIC DNA]</scope>
    <source>
        <strain evidence="7 8">YK-624</strain>
    </source>
</reference>
<dbReference type="SUPFAM" id="SSF54928">
    <property type="entry name" value="RNA-binding domain, RBD"/>
    <property type="match status" value="1"/>
</dbReference>
<accession>A0A9P3G1S1</accession>
<dbReference type="InterPro" id="IPR036390">
    <property type="entry name" value="WH_DNA-bd_sf"/>
</dbReference>
<protein>
    <submittedName>
        <fullName evidence="7">La protein -like protein</fullName>
    </submittedName>
</protein>
<keyword evidence="2 4" id="KW-0694">RNA-binding</keyword>
<dbReference type="InterPro" id="IPR012677">
    <property type="entry name" value="Nucleotide-bd_a/b_plait_sf"/>
</dbReference>
<dbReference type="InterPro" id="IPR002344">
    <property type="entry name" value="Lupus_La"/>
</dbReference>
<dbReference type="Pfam" id="PF05383">
    <property type="entry name" value="La"/>
    <property type="match status" value="1"/>
</dbReference>
<dbReference type="PANTHER" id="PTHR22792:SF140">
    <property type="entry name" value="ACHILLES, ISOFORM A"/>
    <property type="match status" value="1"/>
</dbReference>
<evidence type="ECO:0000256" key="3">
    <source>
        <dbReference type="ARBA" id="ARBA00023242"/>
    </source>
</evidence>
<dbReference type="GO" id="GO:1990904">
    <property type="term" value="C:ribonucleoprotein complex"/>
    <property type="evidence" value="ECO:0007669"/>
    <property type="project" value="InterPro"/>
</dbReference>
<dbReference type="Pfam" id="PF00076">
    <property type="entry name" value="RRM_1"/>
    <property type="match status" value="1"/>
</dbReference>
<dbReference type="PANTHER" id="PTHR22792">
    <property type="entry name" value="LUPUS LA PROTEIN-RELATED"/>
    <property type="match status" value="1"/>
</dbReference>
<sequence length="466" mass="52778">MSLGLTVARLLRRPQTTQLCRQLHSLRVPTVQHALPSYQARLRGRARTITSAAAPAVDDASSPVLDLEAGEEKDEQSWWLEEDGAPLKMDAVSRAARQVEFYLSDGNLPYDKYMWDLYTANPEHWVPIATIANFARMREFLPQGPEWLVDVLKGAPSLEVDETNTFVRRKTEVTQLKDQVQRTVYVTGFGEYYHGMQREIEPLFNKIGRTNAVRLRREAGTDYTEASAFVEFSHQSTATKLVNTTRELRWKGRALHIIPMEEYCKTKVEEQGLTGDAAQRYVDAIVDAVRGSFNAFRQSAQGASDEAVALKPVVWIQYLGQRIRAYEEDGGSVRPEDVVPVRGATLQFAPVLGGVSFNEILPPLKERFGYAPWIEYTRGDTSGYVAFEKALSQDDVTFIADKLGTLNSRPVQWSFLDEETEKNFQIARAHALAKRAFWFANNESQAKLSGSWTYGRSTHHKRGRRH</sequence>
<comment type="subcellular location">
    <subcellularLocation>
        <location evidence="1">Nucleus</location>
    </subcellularLocation>
</comment>
<dbReference type="PROSITE" id="PS50961">
    <property type="entry name" value="HTH_LA"/>
    <property type="match status" value="1"/>
</dbReference>
<dbReference type="SUPFAM" id="SSF46785">
    <property type="entry name" value="Winged helix' DNA-binding domain"/>
    <property type="match status" value="1"/>
</dbReference>
<feature type="domain" description="HTH La-type RNA-binding" evidence="6">
    <location>
        <begin position="85"/>
        <end position="178"/>
    </location>
</feature>
<dbReference type="Gene3D" id="1.10.10.10">
    <property type="entry name" value="Winged helix-like DNA-binding domain superfamily/Winged helix DNA-binding domain"/>
    <property type="match status" value="1"/>
</dbReference>
<dbReference type="SMART" id="SM00715">
    <property type="entry name" value="LA"/>
    <property type="match status" value="1"/>
</dbReference>
<dbReference type="InterPro" id="IPR045180">
    <property type="entry name" value="La_dom_prot"/>
</dbReference>
<gene>
    <name evidence="7" type="ORF">PsYK624_024100</name>
</gene>
<dbReference type="EMBL" id="BPQB01000004">
    <property type="protein sequence ID" value="GJE86330.1"/>
    <property type="molecule type" value="Genomic_DNA"/>
</dbReference>
<dbReference type="InterPro" id="IPR000504">
    <property type="entry name" value="RRM_dom"/>
</dbReference>